<gene>
    <name evidence="7" type="ORF">EV190_11289</name>
</gene>
<dbReference type="PROSITE" id="PS50943">
    <property type="entry name" value="HTH_CROC1"/>
    <property type="match status" value="1"/>
</dbReference>
<dbReference type="Pfam" id="PF13377">
    <property type="entry name" value="Peripla_BP_3"/>
    <property type="match status" value="1"/>
</dbReference>
<dbReference type="InterPro" id="IPR000843">
    <property type="entry name" value="HTH_LacI"/>
</dbReference>
<dbReference type="PANTHER" id="PTHR30146">
    <property type="entry name" value="LACI-RELATED TRANSCRIPTIONAL REPRESSOR"/>
    <property type="match status" value="1"/>
</dbReference>
<dbReference type="SUPFAM" id="SSF47413">
    <property type="entry name" value="lambda repressor-like DNA-binding domains"/>
    <property type="match status" value="1"/>
</dbReference>
<keyword evidence="2" id="KW-0238">DNA-binding</keyword>
<dbReference type="PROSITE" id="PS50932">
    <property type="entry name" value="HTH_LACI_2"/>
    <property type="match status" value="1"/>
</dbReference>
<dbReference type="InterPro" id="IPR010982">
    <property type="entry name" value="Lambda_DNA-bd_dom_sf"/>
</dbReference>
<dbReference type="InterPro" id="IPR001387">
    <property type="entry name" value="Cro/C1-type_HTH"/>
</dbReference>
<keyword evidence="3" id="KW-0804">Transcription</keyword>
<dbReference type="AlphaFoldDB" id="A0A4R6V3P3"/>
<evidence type="ECO:0000313" key="8">
    <source>
        <dbReference type="Proteomes" id="UP000295281"/>
    </source>
</evidence>
<evidence type="ECO:0000259" key="6">
    <source>
        <dbReference type="PROSITE" id="PS50943"/>
    </source>
</evidence>
<keyword evidence="1" id="KW-0805">Transcription regulation</keyword>
<evidence type="ECO:0000259" key="5">
    <source>
        <dbReference type="PROSITE" id="PS50932"/>
    </source>
</evidence>
<dbReference type="RefSeq" id="WP_133742257.1">
    <property type="nucleotide sequence ID" value="NZ_SNYN01000012.1"/>
</dbReference>
<dbReference type="GO" id="GO:0003700">
    <property type="term" value="F:DNA-binding transcription factor activity"/>
    <property type="evidence" value="ECO:0007669"/>
    <property type="project" value="TreeGrafter"/>
</dbReference>
<comment type="caution">
    <text evidence="7">The sequence shown here is derived from an EMBL/GenBank/DDBJ whole genome shotgun (WGS) entry which is preliminary data.</text>
</comment>
<feature type="domain" description="HTH lacI-type" evidence="5">
    <location>
        <begin position="6"/>
        <end position="57"/>
    </location>
</feature>
<reference evidence="7 8" key="1">
    <citation type="submission" date="2019-03" db="EMBL/GenBank/DDBJ databases">
        <title>Genomic Encyclopedia of Type Strains, Phase IV (KMG-IV): sequencing the most valuable type-strain genomes for metagenomic binning, comparative biology and taxonomic classification.</title>
        <authorList>
            <person name="Goeker M."/>
        </authorList>
    </citation>
    <scope>NUCLEOTIDE SEQUENCE [LARGE SCALE GENOMIC DNA]</scope>
    <source>
        <strain evidence="7 8">DSM 46770</strain>
    </source>
</reference>
<evidence type="ECO:0000256" key="4">
    <source>
        <dbReference type="SAM" id="MobiDB-lite"/>
    </source>
</evidence>
<dbReference type="PANTHER" id="PTHR30146:SF153">
    <property type="entry name" value="LACTOSE OPERON REPRESSOR"/>
    <property type="match status" value="1"/>
</dbReference>
<dbReference type="PROSITE" id="PS00356">
    <property type="entry name" value="HTH_LACI_1"/>
    <property type="match status" value="1"/>
</dbReference>
<dbReference type="InterPro" id="IPR028082">
    <property type="entry name" value="Peripla_BP_I"/>
</dbReference>
<dbReference type="EMBL" id="SNYN01000012">
    <property type="protein sequence ID" value="TDQ50784.1"/>
    <property type="molecule type" value="Genomic_DNA"/>
</dbReference>
<feature type="domain" description="HTH cro/C1-type" evidence="6">
    <location>
        <begin position="7"/>
        <end position="50"/>
    </location>
</feature>
<name>A0A4R6V3P3_9ACTN</name>
<dbReference type="Proteomes" id="UP000295281">
    <property type="component" value="Unassembled WGS sequence"/>
</dbReference>
<evidence type="ECO:0000256" key="3">
    <source>
        <dbReference type="ARBA" id="ARBA00023163"/>
    </source>
</evidence>
<keyword evidence="8" id="KW-1185">Reference proteome</keyword>
<dbReference type="Pfam" id="PF00356">
    <property type="entry name" value="LacI"/>
    <property type="match status" value="1"/>
</dbReference>
<dbReference type="Gene3D" id="3.40.50.2300">
    <property type="match status" value="2"/>
</dbReference>
<protein>
    <submittedName>
        <fullName evidence="7">LacI family transcriptional regulator</fullName>
    </submittedName>
</protein>
<evidence type="ECO:0000256" key="2">
    <source>
        <dbReference type="ARBA" id="ARBA00023125"/>
    </source>
</evidence>
<accession>A0A4R6V3P3</accession>
<proteinExistence type="predicted"/>
<dbReference type="SUPFAM" id="SSF53822">
    <property type="entry name" value="Periplasmic binding protein-like I"/>
    <property type="match status" value="1"/>
</dbReference>
<dbReference type="SMART" id="SM00354">
    <property type="entry name" value="HTH_LACI"/>
    <property type="match status" value="1"/>
</dbReference>
<organism evidence="7 8">
    <name type="scientific">Actinorugispora endophytica</name>
    <dbReference type="NCBI Taxonomy" id="1605990"/>
    <lineage>
        <taxon>Bacteria</taxon>
        <taxon>Bacillati</taxon>
        <taxon>Actinomycetota</taxon>
        <taxon>Actinomycetes</taxon>
        <taxon>Streptosporangiales</taxon>
        <taxon>Nocardiopsidaceae</taxon>
        <taxon>Actinorugispora</taxon>
    </lineage>
</organism>
<dbReference type="GO" id="GO:0000976">
    <property type="term" value="F:transcription cis-regulatory region binding"/>
    <property type="evidence" value="ECO:0007669"/>
    <property type="project" value="TreeGrafter"/>
</dbReference>
<evidence type="ECO:0000256" key="1">
    <source>
        <dbReference type="ARBA" id="ARBA00023015"/>
    </source>
</evidence>
<dbReference type="OrthoDB" id="3227375at2"/>
<dbReference type="CDD" id="cd06296">
    <property type="entry name" value="PBP1_CatR-like"/>
    <property type="match status" value="1"/>
</dbReference>
<dbReference type="Gene3D" id="1.10.260.40">
    <property type="entry name" value="lambda repressor-like DNA-binding domains"/>
    <property type="match status" value="1"/>
</dbReference>
<evidence type="ECO:0000313" key="7">
    <source>
        <dbReference type="EMBL" id="TDQ50784.1"/>
    </source>
</evidence>
<sequence>MSKRRPTLAEVASQAGVSVSTVSKVVNGHLDVSAETRSQIERLLEEHQYRPRRSHARKPVGLIDLVFLDLDSSWAMQILAGAEEVAYEKGFGIVVSAVHDRGRSRPSLRWLDNVHARSSDGVVMVLSELSPDQQARLAALGVPVVVVDPIGDPARDVPAVGTTNWAGGLAATQHLIGLGHTRIATISGPSRVMCSRARVDGYRSAMDAAGLAVPEDYVGHGDFRTPSGHAETHRLMDLDEPPTAIFVGSDLMARGAYEALFERGLRVPHDVSVVGFDDLPEAAWAAPPLTTVRQPLGEMARMATRMLLRLVAGQDPGTRRVELSTELVERASTAPPPGGPGARSPR</sequence>
<dbReference type="InterPro" id="IPR046335">
    <property type="entry name" value="LacI/GalR-like_sensor"/>
</dbReference>
<feature type="region of interest" description="Disordered" evidence="4">
    <location>
        <begin position="323"/>
        <end position="346"/>
    </location>
</feature>